<reference evidence="3" key="1">
    <citation type="submission" date="2023-08" db="EMBL/GenBank/DDBJ databases">
        <title>Rhodospirillaceae gen. nov., a novel taxon isolated from the Yangtze River Yuezi River estuary sludge.</title>
        <authorList>
            <person name="Ruan L."/>
        </authorList>
    </citation>
    <scope>NUCLEOTIDE SEQUENCE [LARGE SCALE GENOMIC DNA]</scope>
    <source>
        <strain evidence="3">R-7</strain>
    </source>
</reference>
<feature type="region of interest" description="Disordered" evidence="1">
    <location>
        <begin position="154"/>
        <end position="194"/>
    </location>
</feature>
<dbReference type="EMBL" id="JAUYVI010000003">
    <property type="protein sequence ID" value="MDQ7248188.1"/>
    <property type="molecule type" value="Genomic_DNA"/>
</dbReference>
<dbReference type="Proteomes" id="UP001230156">
    <property type="component" value="Unassembled WGS sequence"/>
</dbReference>
<evidence type="ECO:0000313" key="3">
    <source>
        <dbReference type="Proteomes" id="UP001230156"/>
    </source>
</evidence>
<evidence type="ECO:0000313" key="2">
    <source>
        <dbReference type="EMBL" id="MDQ7248188.1"/>
    </source>
</evidence>
<protein>
    <submittedName>
        <fullName evidence="2">Uncharacterized protein</fullName>
    </submittedName>
</protein>
<sequence length="211" mass="23427">MPDQKEVQRLLGFAREHARAALSKPEVQRESYLAFCRLNFKRYAAGVCKSAAEAERFAAALDRATRDIMIEMQDPASAEHVENVSPWYPLRDDAIEGALDSVTVYEAAIEPQLPPPEPPSPEKVKSDLAIAEELYRQELERLHAPMPPPVAHDEAVAAEEEDRQAAKFSFGGLERPSAIQAAPLPKADPELKRKVQDMLRARTSAKTDDDA</sequence>
<comment type="caution">
    <text evidence="2">The sequence shown here is derived from an EMBL/GenBank/DDBJ whole genome shotgun (WGS) entry which is preliminary data.</text>
</comment>
<gene>
    <name evidence="2" type="ORF">Q8A70_10955</name>
</gene>
<dbReference type="RefSeq" id="WP_379955635.1">
    <property type="nucleotide sequence ID" value="NZ_JAUYVI010000003.1"/>
</dbReference>
<proteinExistence type="predicted"/>
<keyword evidence="3" id="KW-1185">Reference proteome</keyword>
<organism evidence="2 3">
    <name type="scientific">Dongia sedimenti</name>
    <dbReference type="NCBI Taxonomy" id="3064282"/>
    <lineage>
        <taxon>Bacteria</taxon>
        <taxon>Pseudomonadati</taxon>
        <taxon>Pseudomonadota</taxon>
        <taxon>Alphaproteobacteria</taxon>
        <taxon>Rhodospirillales</taxon>
        <taxon>Dongiaceae</taxon>
        <taxon>Dongia</taxon>
    </lineage>
</organism>
<accession>A0ABU0YNF9</accession>
<evidence type="ECO:0000256" key="1">
    <source>
        <dbReference type="SAM" id="MobiDB-lite"/>
    </source>
</evidence>
<name>A0ABU0YNF9_9PROT</name>